<feature type="transmembrane region" description="Helical" evidence="6">
    <location>
        <begin position="74"/>
        <end position="93"/>
    </location>
</feature>
<reference evidence="8 9" key="1">
    <citation type="submission" date="2020-04" db="EMBL/GenBank/DDBJ databases">
        <authorList>
            <person name="Klaysubun C."/>
            <person name="Duangmal K."/>
            <person name="Lipun K."/>
        </authorList>
    </citation>
    <scope>NUCLEOTIDE SEQUENCE [LARGE SCALE GENOMIC DNA]</scope>
    <source>
        <strain evidence="8 9">K10HN5</strain>
    </source>
</reference>
<evidence type="ECO:0000259" key="7">
    <source>
        <dbReference type="Pfam" id="PF06305"/>
    </source>
</evidence>
<gene>
    <name evidence="8" type="ORF">HF526_20505</name>
</gene>
<evidence type="ECO:0000256" key="4">
    <source>
        <dbReference type="ARBA" id="ARBA00023136"/>
    </source>
</evidence>
<feature type="domain" description="Lipopolysaccharide assembly protein A" evidence="7">
    <location>
        <begin position="56"/>
        <end position="107"/>
    </location>
</feature>
<feature type="transmembrane region" description="Helical" evidence="6">
    <location>
        <begin position="34"/>
        <end position="54"/>
    </location>
</feature>
<name>A0ABX1SGS6_9PSEU</name>
<dbReference type="EMBL" id="JAAXLA010000040">
    <property type="protein sequence ID" value="NMH99678.1"/>
    <property type="molecule type" value="Genomic_DNA"/>
</dbReference>
<evidence type="ECO:0000256" key="2">
    <source>
        <dbReference type="ARBA" id="ARBA00022692"/>
    </source>
</evidence>
<evidence type="ECO:0000313" key="8">
    <source>
        <dbReference type="EMBL" id="NMH99678.1"/>
    </source>
</evidence>
<dbReference type="InterPro" id="IPR010445">
    <property type="entry name" value="LapA_dom"/>
</dbReference>
<dbReference type="RefSeq" id="WP_169383160.1">
    <property type="nucleotide sequence ID" value="NZ_JAAXLA010000040.1"/>
</dbReference>
<evidence type="ECO:0000313" key="9">
    <source>
        <dbReference type="Proteomes" id="UP000820669"/>
    </source>
</evidence>
<sequence length="111" mass="11671">MTARRSRHDAAAEPPPTTRNTTGRVGTRTRIRAWAGWTGAGVAVVVAAALIIFVVQNLGSVPIAFVSLHGQFPLAAALLVAAVGGAVLTAALGGRRTMRRRHTARRDHSRA</sequence>
<protein>
    <submittedName>
        <fullName evidence="8">DUF1049 domain-containing protein</fullName>
    </submittedName>
</protein>
<proteinExistence type="predicted"/>
<organism evidence="8 9">
    <name type="scientific">Pseudonocardia acidicola</name>
    <dbReference type="NCBI Taxonomy" id="2724939"/>
    <lineage>
        <taxon>Bacteria</taxon>
        <taxon>Bacillati</taxon>
        <taxon>Actinomycetota</taxon>
        <taxon>Actinomycetes</taxon>
        <taxon>Pseudonocardiales</taxon>
        <taxon>Pseudonocardiaceae</taxon>
        <taxon>Pseudonocardia</taxon>
    </lineage>
</organism>
<keyword evidence="1" id="KW-1003">Cell membrane</keyword>
<dbReference type="Pfam" id="PF06305">
    <property type="entry name" value="LapA_dom"/>
    <property type="match status" value="1"/>
</dbReference>
<keyword evidence="9" id="KW-1185">Reference proteome</keyword>
<evidence type="ECO:0000256" key="3">
    <source>
        <dbReference type="ARBA" id="ARBA00022989"/>
    </source>
</evidence>
<keyword evidence="4 6" id="KW-0472">Membrane</keyword>
<keyword evidence="2 6" id="KW-0812">Transmembrane</keyword>
<accession>A0ABX1SGS6</accession>
<feature type="region of interest" description="Disordered" evidence="5">
    <location>
        <begin position="1"/>
        <end position="25"/>
    </location>
</feature>
<evidence type="ECO:0000256" key="5">
    <source>
        <dbReference type="SAM" id="MobiDB-lite"/>
    </source>
</evidence>
<keyword evidence="3 6" id="KW-1133">Transmembrane helix</keyword>
<evidence type="ECO:0000256" key="6">
    <source>
        <dbReference type="SAM" id="Phobius"/>
    </source>
</evidence>
<dbReference type="Proteomes" id="UP000820669">
    <property type="component" value="Unassembled WGS sequence"/>
</dbReference>
<evidence type="ECO:0000256" key="1">
    <source>
        <dbReference type="ARBA" id="ARBA00022475"/>
    </source>
</evidence>
<comment type="caution">
    <text evidence="8">The sequence shown here is derived from an EMBL/GenBank/DDBJ whole genome shotgun (WGS) entry which is preliminary data.</text>
</comment>